<evidence type="ECO:0008006" key="5">
    <source>
        <dbReference type="Google" id="ProtNLM"/>
    </source>
</evidence>
<gene>
    <name evidence="3" type="ORF">ABR189_02705</name>
</gene>
<evidence type="ECO:0000313" key="4">
    <source>
        <dbReference type="Proteomes" id="UP001549749"/>
    </source>
</evidence>
<organism evidence="3 4">
    <name type="scientific">Chitinophaga defluvii</name>
    <dbReference type="NCBI Taxonomy" id="3163343"/>
    <lineage>
        <taxon>Bacteria</taxon>
        <taxon>Pseudomonadati</taxon>
        <taxon>Bacteroidota</taxon>
        <taxon>Chitinophagia</taxon>
        <taxon>Chitinophagales</taxon>
        <taxon>Chitinophagaceae</taxon>
        <taxon>Chitinophaga</taxon>
    </lineage>
</organism>
<proteinExistence type="predicted"/>
<dbReference type="Gene3D" id="1.20.5.320">
    <property type="entry name" value="6-Phosphogluconate Dehydrogenase, domain 3"/>
    <property type="match status" value="1"/>
</dbReference>
<dbReference type="Proteomes" id="UP001549749">
    <property type="component" value="Unassembled WGS sequence"/>
</dbReference>
<sequence length="190" mass="19920">MKRMLHCGTYALLLLAALAFVSCSKSGDAGPAGAAGPAGPAGPSGPAGGKGDPGTANVIYSGWLDVGFVKDSPPPNIDTTYYASLDAPKLDKNILTTGVVKVYVNLNNADDPVIMSLPYFDGGLLINMVSYVGGIDISSNGNVGTLIDQNNVKYQQYRYVLIPGGAAARQSAGIDWNDYKQVKQYLKLKD</sequence>
<feature type="region of interest" description="Disordered" evidence="1">
    <location>
        <begin position="32"/>
        <end position="51"/>
    </location>
</feature>
<reference evidence="3 4" key="1">
    <citation type="submission" date="2024-06" db="EMBL/GenBank/DDBJ databases">
        <title>Chitinophaga defluvii sp. nov., isolated from municipal sewage.</title>
        <authorList>
            <person name="Zhang L."/>
        </authorList>
    </citation>
    <scope>NUCLEOTIDE SEQUENCE [LARGE SCALE GENOMIC DNA]</scope>
    <source>
        <strain evidence="3 4">H8</strain>
    </source>
</reference>
<name>A0ABV2SZQ4_9BACT</name>
<evidence type="ECO:0000256" key="1">
    <source>
        <dbReference type="SAM" id="MobiDB-lite"/>
    </source>
</evidence>
<protein>
    <recommendedName>
        <fullName evidence="5">Collagen triple helix repeat protein</fullName>
    </recommendedName>
</protein>
<feature type="chain" id="PRO_5045099982" description="Collagen triple helix repeat protein" evidence="2">
    <location>
        <begin position="27"/>
        <end position="190"/>
    </location>
</feature>
<keyword evidence="2" id="KW-0732">Signal</keyword>
<comment type="caution">
    <text evidence="3">The sequence shown here is derived from an EMBL/GenBank/DDBJ whole genome shotgun (WGS) entry which is preliminary data.</text>
</comment>
<evidence type="ECO:0000313" key="3">
    <source>
        <dbReference type="EMBL" id="MET6996256.1"/>
    </source>
</evidence>
<feature type="signal peptide" evidence="2">
    <location>
        <begin position="1"/>
        <end position="26"/>
    </location>
</feature>
<dbReference type="PROSITE" id="PS51257">
    <property type="entry name" value="PROKAR_LIPOPROTEIN"/>
    <property type="match status" value="1"/>
</dbReference>
<dbReference type="EMBL" id="JBEXAC010000001">
    <property type="protein sequence ID" value="MET6996256.1"/>
    <property type="molecule type" value="Genomic_DNA"/>
</dbReference>
<evidence type="ECO:0000256" key="2">
    <source>
        <dbReference type="SAM" id="SignalP"/>
    </source>
</evidence>
<keyword evidence="4" id="KW-1185">Reference proteome</keyword>
<dbReference type="RefSeq" id="WP_354658903.1">
    <property type="nucleotide sequence ID" value="NZ_JBEXAC010000001.1"/>
</dbReference>
<accession>A0ABV2SZQ4</accession>